<sequence length="179" mass="20254">MALDECLASIICYQTRAEQLLYDRACKVSMVHHEGYDREMNLLANLVSKRVCSLIHEQYMYAIGSALYTFYETTPGVISIKNDAENEDSLDEPRVQYTINTQDGDYHSYPIAASTMAVVFYEGHTLTAYCGSIFKYCDHYFTTTKVSMGRQSEFREASCLTSAISESVSLLEMNEYGIA</sequence>
<dbReference type="EMBL" id="KI681455">
    <property type="protein sequence ID" value="ETL85983.1"/>
    <property type="molecule type" value="Genomic_DNA"/>
</dbReference>
<dbReference type="VEuPathDB" id="FungiDB:PPTG_15999"/>
<dbReference type="AlphaFoldDB" id="W2KLD8"/>
<protein>
    <submittedName>
        <fullName evidence="1">Uncharacterized protein</fullName>
    </submittedName>
</protein>
<proteinExistence type="predicted"/>
<accession>W2KLD8</accession>
<organism evidence="1">
    <name type="scientific">Phytophthora nicotianae</name>
    <name type="common">Potato buckeye rot agent</name>
    <name type="synonym">Phytophthora parasitica</name>
    <dbReference type="NCBI Taxonomy" id="4792"/>
    <lineage>
        <taxon>Eukaryota</taxon>
        <taxon>Sar</taxon>
        <taxon>Stramenopiles</taxon>
        <taxon>Oomycota</taxon>
        <taxon>Peronosporomycetes</taxon>
        <taxon>Peronosporales</taxon>
        <taxon>Peronosporaceae</taxon>
        <taxon>Phytophthora</taxon>
    </lineage>
</organism>
<dbReference type="Proteomes" id="UP000054423">
    <property type="component" value="Unassembled WGS sequence"/>
</dbReference>
<name>W2KLD8_PHYNI</name>
<evidence type="ECO:0000313" key="1">
    <source>
        <dbReference type="EMBL" id="ETL85983.1"/>
    </source>
</evidence>
<reference evidence="1" key="1">
    <citation type="submission" date="2013-11" db="EMBL/GenBank/DDBJ databases">
        <title>The Genome Sequence of Phytophthora parasitica CHvinca01.</title>
        <authorList>
            <consortium name="The Broad Institute Genomics Platform"/>
            <person name="Russ C."/>
            <person name="Tyler B."/>
            <person name="Panabieres F."/>
            <person name="Shan W."/>
            <person name="Tripathy S."/>
            <person name="Grunwald N."/>
            <person name="Machado M."/>
            <person name="Johnson C.S."/>
            <person name="Arredondo F."/>
            <person name="Hong C."/>
            <person name="Coffey M."/>
            <person name="Young S.K."/>
            <person name="Zeng Q."/>
            <person name="Gargeya S."/>
            <person name="Fitzgerald M."/>
            <person name="Abouelleil A."/>
            <person name="Alvarado L."/>
            <person name="Chapman S.B."/>
            <person name="Gainer-Dewar J."/>
            <person name="Goldberg J."/>
            <person name="Griggs A."/>
            <person name="Gujja S."/>
            <person name="Hansen M."/>
            <person name="Howarth C."/>
            <person name="Imamovic A."/>
            <person name="Ireland A."/>
            <person name="Larimer J."/>
            <person name="McCowan C."/>
            <person name="Murphy C."/>
            <person name="Pearson M."/>
            <person name="Poon T.W."/>
            <person name="Priest M."/>
            <person name="Roberts A."/>
            <person name="Saif S."/>
            <person name="Shea T."/>
            <person name="Sykes S."/>
            <person name="Wortman J."/>
            <person name="Nusbaum C."/>
            <person name="Birren B."/>
        </authorList>
    </citation>
    <scope>NUCLEOTIDE SEQUENCE [LARGE SCALE GENOMIC DNA]</scope>
    <source>
        <strain evidence="1">CHvinca01</strain>
    </source>
</reference>
<gene>
    <name evidence="1" type="ORF">L917_14542</name>
</gene>